<feature type="compositionally biased region" description="Low complexity" evidence="3">
    <location>
        <begin position="130"/>
        <end position="158"/>
    </location>
</feature>
<keyword evidence="2" id="KW-0325">Glycoprotein</keyword>
<keyword evidence="1" id="KW-0479">Metal-binding</keyword>
<dbReference type="CDD" id="cd04216">
    <property type="entry name" value="Phytocyanin"/>
    <property type="match status" value="1"/>
</dbReference>
<keyword evidence="4" id="KW-0732">Signal</keyword>
<dbReference type="GO" id="GO:0046872">
    <property type="term" value="F:metal ion binding"/>
    <property type="evidence" value="ECO:0007669"/>
    <property type="project" value="UniProtKB-KW"/>
</dbReference>
<evidence type="ECO:0000256" key="1">
    <source>
        <dbReference type="ARBA" id="ARBA00022723"/>
    </source>
</evidence>
<evidence type="ECO:0000256" key="2">
    <source>
        <dbReference type="ARBA" id="ARBA00023180"/>
    </source>
</evidence>
<evidence type="ECO:0000313" key="7">
    <source>
        <dbReference type="RefSeq" id="XP_017696182.2"/>
    </source>
</evidence>
<dbReference type="GO" id="GO:0009055">
    <property type="term" value="F:electron transfer activity"/>
    <property type="evidence" value="ECO:0007669"/>
    <property type="project" value="InterPro"/>
</dbReference>
<dbReference type="PANTHER" id="PTHR33021:SF339">
    <property type="entry name" value="OS07G0570600 PROTEIN"/>
    <property type="match status" value="1"/>
</dbReference>
<feature type="region of interest" description="Disordered" evidence="3">
    <location>
        <begin position="130"/>
        <end position="163"/>
    </location>
</feature>
<feature type="chain" id="PRO_5034827632" evidence="4">
    <location>
        <begin position="22"/>
        <end position="219"/>
    </location>
</feature>
<dbReference type="Pfam" id="PF02298">
    <property type="entry name" value="Cu_bind_like"/>
    <property type="match status" value="1"/>
</dbReference>
<protein>
    <submittedName>
        <fullName evidence="7">Blue copper protein-like</fullName>
    </submittedName>
</protein>
<dbReference type="InterPro" id="IPR003245">
    <property type="entry name" value="Phytocyanin_dom"/>
</dbReference>
<dbReference type="InterPro" id="IPR008972">
    <property type="entry name" value="Cupredoxin"/>
</dbReference>
<dbReference type="FunFam" id="2.60.40.420:FF:000003">
    <property type="entry name" value="Blue copper"/>
    <property type="match status" value="1"/>
</dbReference>
<dbReference type="SUPFAM" id="SSF49503">
    <property type="entry name" value="Cupredoxins"/>
    <property type="match status" value="1"/>
</dbReference>
<dbReference type="AlphaFoldDB" id="A0A8B7MSM7"/>
<dbReference type="Proteomes" id="UP000228380">
    <property type="component" value="Unplaced"/>
</dbReference>
<dbReference type="PROSITE" id="PS51485">
    <property type="entry name" value="PHYTOCYANIN"/>
    <property type="match status" value="1"/>
</dbReference>
<feature type="signal peptide" evidence="4">
    <location>
        <begin position="1"/>
        <end position="21"/>
    </location>
</feature>
<evidence type="ECO:0000256" key="4">
    <source>
        <dbReference type="SAM" id="SignalP"/>
    </source>
</evidence>
<evidence type="ECO:0000256" key="3">
    <source>
        <dbReference type="SAM" id="MobiDB-lite"/>
    </source>
</evidence>
<dbReference type="Gene3D" id="2.60.40.420">
    <property type="entry name" value="Cupredoxins - blue copper proteins"/>
    <property type="match status" value="1"/>
</dbReference>
<dbReference type="OrthoDB" id="1933492at2759"/>
<feature type="domain" description="Phytocyanin" evidence="5">
    <location>
        <begin position="22"/>
        <end position="123"/>
    </location>
</feature>
<dbReference type="KEGG" id="pda:103697530"/>
<accession>A0A8B7MSM7</accession>
<dbReference type="GO" id="GO:0005886">
    <property type="term" value="C:plasma membrane"/>
    <property type="evidence" value="ECO:0007669"/>
    <property type="project" value="TreeGrafter"/>
</dbReference>
<dbReference type="GeneID" id="103697530"/>
<evidence type="ECO:0000259" key="5">
    <source>
        <dbReference type="PROSITE" id="PS51485"/>
    </source>
</evidence>
<dbReference type="InterPro" id="IPR039391">
    <property type="entry name" value="Phytocyanin-like"/>
</dbReference>
<dbReference type="RefSeq" id="XP_017696182.2">
    <property type="nucleotide sequence ID" value="XM_017840693.3"/>
</dbReference>
<organism evidence="6 7">
    <name type="scientific">Phoenix dactylifera</name>
    <name type="common">Date palm</name>
    <dbReference type="NCBI Taxonomy" id="42345"/>
    <lineage>
        <taxon>Eukaryota</taxon>
        <taxon>Viridiplantae</taxon>
        <taxon>Streptophyta</taxon>
        <taxon>Embryophyta</taxon>
        <taxon>Tracheophyta</taxon>
        <taxon>Spermatophyta</taxon>
        <taxon>Magnoliopsida</taxon>
        <taxon>Liliopsida</taxon>
        <taxon>Arecaceae</taxon>
        <taxon>Coryphoideae</taxon>
        <taxon>Phoeniceae</taxon>
        <taxon>Phoenix</taxon>
    </lineage>
</organism>
<gene>
    <name evidence="7" type="primary">LOC103697530</name>
</gene>
<sequence>MEKAVVIAALVTLASVGFSSGAVYTVGDKAGWTIIGNVNYTAWASTKNFHVGDIILFVYNKNFHNVMEVNKEDFKACNAGSPLTTHTSGNDSFTIKRRGHHFFLCGVPGHCGLGQKVDIRVPKLASSAAPSGAPATAPSTGGPAAASGSASTPTLAPRPAAPPPPPLPRLQALLWPCLPLLPLLVVVVSSCLSRCSKIDFLLVSFKFLLGHRDRLCGYF</sequence>
<proteinExistence type="predicted"/>
<evidence type="ECO:0000313" key="6">
    <source>
        <dbReference type="Proteomes" id="UP000228380"/>
    </source>
</evidence>
<dbReference type="PANTHER" id="PTHR33021">
    <property type="entry name" value="BLUE COPPER PROTEIN"/>
    <property type="match status" value="1"/>
</dbReference>
<reference evidence="7" key="1">
    <citation type="submission" date="2025-08" db="UniProtKB">
        <authorList>
            <consortium name="RefSeq"/>
        </authorList>
    </citation>
    <scope>IDENTIFICATION</scope>
    <source>
        <tissue evidence="7">Young leaves</tissue>
    </source>
</reference>
<name>A0A8B7MSM7_PHODC</name>
<keyword evidence="6" id="KW-1185">Reference proteome</keyword>